<protein>
    <submittedName>
        <fullName evidence="1">Uncharacterized protein</fullName>
    </submittedName>
</protein>
<reference evidence="1 2" key="1">
    <citation type="journal article" date="2012" name="Science">
        <title>The Paleozoic origin of enzymatic lignin decomposition reconstructed from 31 fungal genomes.</title>
        <authorList>
            <person name="Floudas D."/>
            <person name="Binder M."/>
            <person name="Riley R."/>
            <person name="Barry K."/>
            <person name="Blanchette R.A."/>
            <person name="Henrissat B."/>
            <person name="Martinez A.T."/>
            <person name="Otillar R."/>
            <person name="Spatafora J.W."/>
            <person name="Yadav J.S."/>
            <person name="Aerts A."/>
            <person name="Benoit I."/>
            <person name="Boyd A."/>
            <person name="Carlson A."/>
            <person name="Copeland A."/>
            <person name="Coutinho P.M."/>
            <person name="de Vries R.P."/>
            <person name="Ferreira P."/>
            <person name="Findley K."/>
            <person name="Foster B."/>
            <person name="Gaskell J."/>
            <person name="Glotzer D."/>
            <person name="Gorecki P."/>
            <person name="Heitman J."/>
            <person name="Hesse C."/>
            <person name="Hori C."/>
            <person name="Igarashi K."/>
            <person name="Jurgens J.A."/>
            <person name="Kallen N."/>
            <person name="Kersten P."/>
            <person name="Kohler A."/>
            <person name="Kuees U."/>
            <person name="Kumar T.K.A."/>
            <person name="Kuo A."/>
            <person name="LaButti K."/>
            <person name="Larrondo L.F."/>
            <person name="Lindquist E."/>
            <person name="Ling A."/>
            <person name="Lombard V."/>
            <person name="Lucas S."/>
            <person name="Lundell T."/>
            <person name="Martin R."/>
            <person name="McLaughlin D.J."/>
            <person name="Morgenstern I."/>
            <person name="Morin E."/>
            <person name="Murat C."/>
            <person name="Nagy L.G."/>
            <person name="Nolan M."/>
            <person name="Ohm R.A."/>
            <person name="Patyshakuliyeva A."/>
            <person name="Rokas A."/>
            <person name="Ruiz-Duenas F.J."/>
            <person name="Sabat G."/>
            <person name="Salamov A."/>
            <person name="Samejima M."/>
            <person name="Schmutz J."/>
            <person name="Slot J.C."/>
            <person name="St John F."/>
            <person name="Stenlid J."/>
            <person name="Sun H."/>
            <person name="Sun S."/>
            <person name="Syed K."/>
            <person name="Tsang A."/>
            <person name="Wiebenga A."/>
            <person name="Young D."/>
            <person name="Pisabarro A."/>
            <person name="Eastwood D.C."/>
            <person name="Martin F."/>
            <person name="Cullen D."/>
            <person name="Grigoriev I.V."/>
            <person name="Hibbett D.S."/>
        </authorList>
    </citation>
    <scope>NUCLEOTIDE SEQUENCE [LARGE SCALE GENOMIC DNA]</scope>
    <source>
        <strain evidence="1 2">MD-104</strain>
    </source>
</reference>
<evidence type="ECO:0000313" key="1">
    <source>
        <dbReference type="EMBL" id="PCH44623.1"/>
    </source>
</evidence>
<evidence type="ECO:0000313" key="2">
    <source>
        <dbReference type="Proteomes" id="UP000218811"/>
    </source>
</evidence>
<gene>
    <name evidence="1" type="ORF">WOLCODRAFT_139100</name>
</gene>
<name>A0A2H3JXB3_WOLCO</name>
<organism evidence="1 2">
    <name type="scientific">Wolfiporia cocos (strain MD-104)</name>
    <name type="common">Brown rot fungus</name>
    <dbReference type="NCBI Taxonomy" id="742152"/>
    <lineage>
        <taxon>Eukaryota</taxon>
        <taxon>Fungi</taxon>
        <taxon>Dikarya</taxon>
        <taxon>Basidiomycota</taxon>
        <taxon>Agaricomycotina</taxon>
        <taxon>Agaricomycetes</taxon>
        <taxon>Polyporales</taxon>
        <taxon>Phaeolaceae</taxon>
        <taxon>Wolfiporia</taxon>
    </lineage>
</organism>
<dbReference type="EMBL" id="KB468168">
    <property type="protein sequence ID" value="PCH44623.1"/>
    <property type="molecule type" value="Genomic_DNA"/>
</dbReference>
<proteinExistence type="predicted"/>
<dbReference type="Proteomes" id="UP000218811">
    <property type="component" value="Unassembled WGS sequence"/>
</dbReference>
<accession>A0A2H3JXB3</accession>
<keyword evidence="2" id="KW-1185">Reference proteome</keyword>
<sequence length="93" mass="9993">MTCSPDWYYLIADCAIKCPSSNGSGTSSQSSRVVLGLIERGHQMVPVCVVRSLLSLISLVSAGFSRGSCPLESGRLRSQLECCLGETNRRVNP</sequence>
<dbReference type="AlphaFoldDB" id="A0A2H3JXB3"/>